<keyword evidence="8" id="KW-1185">Reference proteome</keyword>
<feature type="transmembrane region" description="Helical" evidence="5">
    <location>
        <begin position="43"/>
        <end position="64"/>
    </location>
</feature>
<dbReference type="Gene3D" id="2.30.30.60">
    <property type="match status" value="1"/>
</dbReference>
<organism evidence="7 8">
    <name type="scientific">Paraferrimonas sedimenticola</name>
    <dbReference type="NCBI Taxonomy" id="375674"/>
    <lineage>
        <taxon>Bacteria</taxon>
        <taxon>Pseudomonadati</taxon>
        <taxon>Pseudomonadota</taxon>
        <taxon>Gammaproteobacteria</taxon>
        <taxon>Alteromonadales</taxon>
        <taxon>Ferrimonadaceae</taxon>
        <taxon>Paraferrimonas</taxon>
    </lineage>
</organism>
<dbReference type="RefSeq" id="WP_095505269.1">
    <property type="nucleotide sequence ID" value="NZ_BSNC01000004.1"/>
</dbReference>
<keyword evidence="3 5" id="KW-1133">Transmembrane helix</keyword>
<dbReference type="InterPro" id="IPR023408">
    <property type="entry name" value="MscS_beta-dom_sf"/>
</dbReference>
<dbReference type="Proteomes" id="UP001161422">
    <property type="component" value="Unassembled WGS sequence"/>
</dbReference>
<dbReference type="PANTHER" id="PTHR30221:SF8">
    <property type="entry name" value="SMALL-CONDUCTANCE MECHANOSENSITIVE CHANNEL"/>
    <property type="match status" value="1"/>
</dbReference>
<dbReference type="GO" id="GO:0005886">
    <property type="term" value="C:plasma membrane"/>
    <property type="evidence" value="ECO:0007669"/>
    <property type="project" value="UniProtKB-SubCell"/>
</dbReference>
<evidence type="ECO:0000256" key="2">
    <source>
        <dbReference type="ARBA" id="ARBA00022692"/>
    </source>
</evidence>
<dbReference type="EMBL" id="BSNC01000004">
    <property type="protein sequence ID" value="GLP96293.1"/>
    <property type="molecule type" value="Genomic_DNA"/>
</dbReference>
<dbReference type="PANTHER" id="PTHR30221">
    <property type="entry name" value="SMALL-CONDUCTANCE MECHANOSENSITIVE CHANNEL"/>
    <property type="match status" value="1"/>
</dbReference>
<dbReference type="InterPro" id="IPR010920">
    <property type="entry name" value="LSM_dom_sf"/>
</dbReference>
<reference evidence="7" key="1">
    <citation type="journal article" date="2014" name="Int. J. Syst. Evol. Microbiol.">
        <title>Complete genome sequence of Corynebacterium casei LMG S-19264T (=DSM 44701T), isolated from a smear-ripened cheese.</title>
        <authorList>
            <consortium name="US DOE Joint Genome Institute (JGI-PGF)"/>
            <person name="Walter F."/>
            <person name="Albersmeier A."/>
            <person name="Kalinowski J."/>
            <person name="Ruckert C."/>
        </authorList>
    </citation>
    <scope>NUCLEOTIDE SEQUENCE</scope>
    <source>
        <strain evidence="7">NBRC 101628</strain>
    </source>
</reference>
<keyword evidence="4 5" id="KW-0472">Membrane</keyword>
<dbReference type="AlphaFoldDB" id="A0AA37RWE0"/>
<evidence type="ECO:0000313" key="8">
    <source>
        <dbReference type="Proteomes" id="UP001161422"/>
    </source>
</evidence>
<evidence type="ECO:0000256" key="3">
    <source>
        <dbReference type="ARBA" id="ARBA00022989"/>
    </source>
</evidence>
<dbReference type="InterPro" id="IPR045275">
    <property type="entry name" value="MscS_archaea/bacteria_type"/>
</dbReference>
<evidence type="ECO:0000256" key="4">
    <source>
        <dbReference type="ARBA" id="ARBA00023136"/>
    </source>
</evidence>
<gene>
    <name evidence="7" type="ORF">GCM10007895_15990</name>
</gene>
<accession>A0AA37RWE0</accession>
<dbReference type="Pfam" id="PF00924">
    <property type="entry name" value="MS_channel_2nd"/>
    <property type="match status" value="1"/>
</dbReference>
<reference evidence="7" key="2">
    <citation type="submission" date="2023-01" db="EMBL/GenBank/DDBJ databases">
        <title>Draft genome sequence of Paraferrimonas sedimenticola strain NBRC 101628.</title>
        <authorList>
            <person name="Sun Q."/>
            <person name="Mori K."/>
        </authorList>
    </citation>
    <scope>NUCLEOTIDE SEQUENCE</scope>
    <source>
        <strain evidence="7">NBRC 101628</strain>
    </source>
</reference>
<comment type="subunit">
    <text evidence="5">Homoheptamer.</text>
</comment>
<comment type="subcellular location">
    <subcellularLocation>
        <location evidence="5">Cell inner membrane</location>
        <topology evidence="5">Multi-pass membrane protein</topology>
    </subcellularLocation>
    <subcellularLocation>
        <location evidence="1">Membrane</location>
    </subcellularLocation>
</comment>
<keyword evidence="2 5" id="KW-0812">Transmembrane</keyword>
<dbReference type="InterPro" id="IPR006685">
    <property type="entry name" value="MscS_channel_2nd"/>
</dbReference>
<protein>
    <recommendedName>
        <fullName evidence="5">Small-conductance mechanosensitive channel</fullName>
    </recommendedName>
</protein>
<keyword evidence="5" id="KW-0407">Ion channel</keyword>
<comment type="caution">
    <text evidence="7">The sequence shown here is derived from an EMBL/GenBank/DDBJ whole genome shotgun (WGS) entry which is preliminary data.</text>
</comment>
<dbReference type="SUPFAM" id="SSF50182">
    <property type="entry name" value="Sm-like ribonucleoproteins"/>
    <property type="match status" value="1"/>
</dbReference>
<comment type="function">
    <text evidence="5">Mechanosensitive channel that participates in the regulation of osmotic pressure changes within the cell, opening in response to stretch forces in the membrane lipid bilayer, without the need for other proteins. Contributes to normal resistance to hypoosmotic shock. Forms an ion channel of 1.0 nanosiemens conductance with a slight preference for anions.</text>
</comment>
<comment type="similarity">
    <text evidence="5">Belongs to the MscS (TC 1.A.23) family.</text>
</comment>
<comment type="caution">
    <text evidence="5">Lacks conserved residue(s) required for the propagation of feature annotation.</text>
</comment>
<name>A0AA37RWE0_9GAMM</name>
<evidence type="ECO:0000256" key="5">
    <source>
        <dbReference type="RuleBase" id="RU369025"/>
    </source>
</evidence>
<keyword evidence="5" id="KW-1003">Cell membrane</keyword>
<dbReference type="GO" id="GO:0008381">
    <property type="term" value="F:mechanosensitive monoatomic ion channel activity"/>
    <property type="evidence" value="ECO:0007669"/>
    <property type="project" value="InterPro"/>
</dbReference>
<keyword evidence="5" id="KW-0813">Transport</keyword>
<evidence type="ECO:0000259" key="6">
    <source>
        <dbReference type="Pfam" id="PF00924"/>
    </source>
</evidence>
<keyword evidence="5" id="KW-0406">Ion transport</keyword>
<sequence length="180" mass="19523">MTATTVILLVAVIIGFVLSNRALRALVLRVGLERDIPEARVDYVLKSLQVLLLFVAAIAALAATGRGLQDVGLLLGSSLAFIGIGLFAHWSLLSNATASIIVFFFFPYGAGDWVRIIEGENSVIGKIREITLFHVILVDDEGDVYTYPNAMVFQKAVQISKQKIVAKPKVLAATKEDKLP</sequence>
<keyword evidence="5" id="KW-0997">Cell inner membrane</keyword>
<evidence type="ECO:0000256" key="1">
    <source>
        <dbReference type="ARBA" id="ARBA00004370"/>
    </source>
</evidence>
<evidence type="ECO:0000313" key="7">
    <source>
        <dbReference type="EMBL" id="GLP96293.1"/>
    </source>
</evidence>
<feature type="transmembrane region" description="Helical" evidence="5">
    <location>
        <begin position="96"/>
        <end position="114"/>
    </location>
</feature>
<feature type="domain" description="Mechanosensitive ion channel MscS" evidence="6">
    <location>
        <begin position="92"/>
        <end position="157"/>
    </location>
</feature>
<proteinExistence type="inferred from homology"/>